<dbReference type="OrthoDB" id="2750697at2759"/>
<dbReference type="STRING" id="5643.A0A060STV3"/>
<dbReference type="EMBL" id="CCBP010000459">
    <property type="protein sequence ID" value="CDO77581.1"/>
    <property type="molecule type" value="Genomic_DNA"/>
</dbReference>
<proteinExistence type="predicted"/>
<dbReference type="Proteomes" id="UP000029665">
    <property type="component" value="Unassembled WGS sequence"/>
</dbReference>
<evidence type="ECO:0000313" key="1">
    <source>
        <dbReference type="EMBL" id="CDO77581.1"/>
    </source>
</evidence>
<gene>
    <name evidence="1" type="ORF">BN946_scf184936.g6</name>
</gene>
<sequence length="624" mass="69808">MVPKTTLPPHILPDILEHLSPSPGPIIDGHGMTSDLTPTEVWERRIRQKTLYRLALVSREVSTFALDALWRQVDDFGNMLSLFPSYDRGEQMFLDCVSDVDWTRFQTYAVRVRGLHLADIDEFHSNVWAILSRLTSPDKPLLPKLERLTGLVISALTICYTFLLSPTIRELELKMRKSAAKGVVNMAMETVQSTLSTIHRLTINDETDFSYIHSGSNRDWNRPPVVQFWTMTQLHTLKVVQPLIALTAAQLEAIASFPNLWSLDLNLESMPEIDARPKSGFARLRCLSLSGPFGYIAQFVQATSIPVLESLTISSSFGCPPTTPPDADSGGLMESMFFALPASIERLYLEVISGNHRQSYLMNPSRFFGSFRGFIALRHLEIAFKTPLSLSDEVLYSLRDAWPELRRFKVTGCSTDTRHRPDEYRVVGPDRRPIWPQHRSSQLSIESDSPMLSTVAAFAHGHPRLKFFEVPALDLEALPDLDTVPILDHGLREFRVGELPANAPLFNYALILDLLFPRLDLSNAQRAVASSAGADISHVSLILLGLQAGRAGMHWERAKRLGEYDGNTVRVPRSVRISRTAGLHQARTIMGGRAGVRHGNFLRSVRSPNTSLFTANQLPAARDG</sequence>
<evidence type="ECO:0008006" key="3">
    <source>
        <dbReference type="Google" id="ProtNLM"/>
    </source>
</evidence>
<keyword evidence="2" id="KW-1185">Reference proteome</keyword>
<reference evidence="1" key="1">
    <citation type="submission" date="2014-01" db="EMBL/GenBank/DDBJ databases">
        <title>The genome of the white-rot fungus Pycnoporus cinnabarinus: a basidiomycete model with a versatile arsenal for lignocellulosic biomass breakdown.</title>
        <authorList>
            <person name="Levasseur A."/>
            <person name="Lomascolo A."/>
            <person name="Ruiz-Duenas F.J."/>
            <person name="Uzan E."/>
            <person name="Piumi F."/>
            <person name="Kues U."/>
            <person name="Ram A.F.J."/>
            <person name="Murat C."/>
            <person name="Haon M."/>
            <person name="Benoit I."/>
            <person name="Arfi Y."/>
            <person name="Chevret D."/>
            <person name="Drula E."/>
            <person name="Kwon M.J."/>
            <person name="Gouret P."/>
            <person name="Lesage-Meessen L."/>
            <person name="Lombard V."/>
            <person name="Mariette J."/>
            <person name="Noirot C."/>
            <person name="Park J."/>
            <person name="Patyshakuliyeva A."/>
            <person name="Wieneger R.A.B."/>
            <person name="Wosten H.A.B."/>
            <person name="Martin F."/>
            <person name="Coutinho P.M."/>
            <person name="de Vries R."/>
            <person name="Martinez A.T."/>
            <person name="Klopp C."/>
            <person name="Pontarotti P."/>
            <person name="Henrissat B."/>
            <person name="Record E."/>
        </authorList>
    </citation>
    <scope>NUCLEOTIDE SEQUENCE [LARGE SCALE GENOMIC DNA]</scope>
    <source>
        <strain evidence="1">BRFM137</strain>
    </source>
</reference>
<dbReference type="AlphaFoldDB" id="A0A060STV3"/>
<comment type="caution">
    <text evidence="1">The sequence shown here is derived from an EMBL/GenBank/DDBJ whole genome shotgun (WGS) entry which is preliminary data.</text>
</comment>
<accession>A0A060STV3</accession>
<dbReference type="HOGENOM" id="CLU_440146_0_0_1"/>
<protein>
    <recommendedName>
        <fullName evidence="3">F-box domain-containing protein</fullName>
    </recommendedName>
</protein>
<name>A0A060STV3_PYCCI</name>
<dbReference type="SUPFAM" id="SSF52047">
    <property type="entry name" value="RNI-like"/>
    <property type="match status" value="1"/>
</dbReference>
<organism evidence="1 2">
    <name type="scientific">Pycnoporus cinnabarinus</name>
    <name type="common">Cinnabar-red polypore</name>
    <name type="synonym">Trametes cinnabarina</name>
    <dbReference type="NCBI Taxonomy" id="5643"/>
    <lineage>
        <taxon>Eukaryota</taxon>
        <taxon>Fungi</taxon>
        <taxon>Dikarya</taxon>
        <taxon>Basidiomycota</taxon>
        <taxon>Agaricomycotina</taxon>
        <taxon>Agaricomycetes</taxon>
        <taxon>Polyporales</taxon>
        <taxon>Polyporaceae</taxon>
        <taxon>Trametes</taxon>
    </lineage>
</organism>
<dbReference type="OMA" id="DICAFIA"/>
<evidence type="ECO:0000313" key="2">
    <source>
        <dbReference type="Proteomes" id="UP000029665"/>
    </source>
</evidence>